<comment type="caution">
    <text evidence="2">The sequence shown here is derived from an EMBL/GenBank/DDBJ whole genome shotgun (WGS) entry which is preliminary data.</text>
</comment>
<feature type="signal peptide" evidence="1">
    <location>
        <begin position="1"/>
        <end position="19"/>
    </location>
</feature>
<proteinExistence type="predicted"/>
<feature type="chain" id="PRO_5006912343" evidence="1">
    <location>
        <begin position="20"/>
        <end position="140"/>
    </location>
</feature>
<dbReference type="RefSeq" id="WP_058440700.1">
    <property type="nucleotide sequence ID" value="NZ_CAAAHU010000007.1"/>
</dbReference>
<dbReference type="OrthoDB" id="5638069at2"/>
<dbReference type="EMBL" id="LNXV01000004">
    <property type="protein sequence ID" value="KTC86671.1"/>
    <property type="molecule type" value="Genomic_DNA"/>
</dbReference>
<keyword evidence="3" id="KW-1185">Reference proteome</keyword>
<evidence type="ECO:0000256" key="1">
    <source>
        <dbReference type="SAM" id="SignalP"/>
    </source>
</evidence>
<evidence type="ECO:0000313" key="3">
    <source>
        <dbReference type="Proteomes" id="UP000054742"/>
    </source>
</evidence>
<reference evidence="2 3" key="1">
    <citation type="submission" date="2015-11" db="EMBL/GenBank/DDBJ databases">
        <title>Genomic analysis of 38 Legionella species identifies large and diverse effector repertoires.</title>
        <authorList>
            <person name="Burstein D."/>
            <person name="Amaro F."/>
            <person name="Zusman T."/>
            <person name="Lifshitz Z."/>
            <person name="Cohen O."/>
            <person name="Gilbert J.A."/>
            <person name="Pupko T."/>
            <person name="Shuman H.A."/>
            <person name="Segal G."/>
        </authorList>
    </citation>
    <scope>NUCLEOTIDE SEQUENCE [LARGE SCALE GENOMIC DNA]</scope>
    <source>
        <strain evidence="2 3">ATCC 43878</strain>
    </source>
</reference>
<name>A0A0W0STG3_9GAMM</name>
<protein>
    <submittedName>
        <fullName evidence="2">Uncharacterized protein</fullName>
    </submittedName>
</protein>
<evidence type="ECO:0000313" key="2">
    <source>
        <dbReference type="EMBL" id="KTC86671.1"/>
    </source>
</evidence>
<dbReference type="PATRIC" id="fig|29422.6.peg.642"/>
<accession>A0A0W0STG3</accession>
<organism evidence="2 3">
    <name type="scientific">Legionella brunensis</name>
    <dbReference type="NCBI Taxonomy" id="29422"/>
    <lineage>
        <taxon>Bacteria</taxon>
        <taxon>Pseudomonadati</taxon>
        <taxon>Pseudomonadota</taxon>
        <taxon>Gammaproteobacteria</taxon>
        <taxon>Legionellales</taxon>
        <taxon>Legionellaceae</taxon>
        <taxon>Legionella</taxon>
    </lineage>
</organism>
<dbReference type="AlphaFoldDB" id="A0A0W0STG3"/>
<gene>
    <name evidence="2" type="ORF">Lbru_0612</name>
</gene>
<dbReference type="Proteomes" id="UP000054742">
    <property type="component" value="Unassembled WGS sequence"/>
</dbReference>
<keyword evidence="1" id="KW-0732">Signal</keyword>
<sequence length="140" mass="15787">MVKVLVAASLFLFLPPIFAATSDNCQPNTDSYYEKKIIGTRLESESLTLFGKTYLAITIFKPDHTFIGKIVNKDDHNDAVKAVSGDWKIKDGKLYETIKASFIVFPIPNSVDQILCMNETMYKAKHLSDEKTIYTSTKLQ</sequence>